<dbReference type="Gene3D" id="3.30.560.10">
    <property type="entry name" value="Glucose Oxidase, domain 3"/>
    <property type="match status" value="1"/>
</dbReference>
<dbReference type="GO" id="GO:0050660">
    <property type="term" value="F:flavin adenine dinucleotide binding"/>
    <property type="evidence" value="ECO:0007669"/>
    <property type="project" value="InterPro"/>
</dbReference>
<comment type="cofactor">
    <cofactor evidence="1">
        <name>FAD</name>
        <dbReference type="ChEBI" id="CHEBI:57692"/>
    </cofactor>
</comment>
<keyword evidence="3" id="KW-0285">Flavoprotein</keyword>
<evidence type="ECO:0000256" key="3">
    <source>
        <dbReference type="ARBA" id="ARBA00022630"/>
    </source>
</evidence>
<dbReference type="SUPFAM" id="SSF54373">
    <property type="entry name" value="FAD-linked reductases, C-terminal domain"/>
    <property type="match status" value="1"/>
</dbReference>
<evidence type="ECO:0000256" key="2">
    <source>
        <dbReference type="ARBA" id="ARBA00010790"/>
    </source>
</evidence>
<dbReference type="Gene3D" id="3.50.50.60">
    <property type="entry name" value="FAD/NAD(P)-binding domain"/>
    <property type="match status" value="1"/>
</dbReference>
<dbReference type="InterPro" id="IPR036188">
    <property type="entry name" value="FAD/NAD-bd_sf"/>
</dbReference>
<evidence type="ECO:0000313" key="8">
    <source>
        <dbReference type="Proteomes" id="UP000244940"/>
    </source>
</evidence>
<dbReference type="Proteomes" id="UP000244940">
    <property type="component" value="Unassembled WGS sequence"/>
</dbReference>
<dbReference type="InterPro" id="IPR000172">
    <property type="entry name" value="GMC_OxRdtase_N"/>
</dbReference>
<gene>
    <name evidence="7" type="ORF">C4N9_02350</name>
</gene>
<dbReference type="PIRSF" id="PIRSF000137">
    <property type="entry name" value="Alcohol_oxidase"/>
    <property type="match status" value="1"/>
</dbReference>
<dbReference type="GO" id="GO:0016614">
    <property type="term" value="F:oxidoreductase activity, acting on CH-OH group of donors"/>
    <property type="evidence" value="ECO:0007669"/>
    <property type="project" value="InterPro"/>
</dbReference>
<feature type="domain" description="Glucose-methanol-choline oxidoreductase C-terminal" evidence="6">
    <location>
        <begin position="384"/>
        <end position="517"/>
    </location>
</feature>
<dbReference type="GeneID" id="94363722"/>
<comment type="similarity">
    <text evidence="2">Belongs to the GMC oxidoreductase family.</text>
</comment>
<dbReference type="InterPro" id="IPR007867">
    <property type="entry name" value="GMC_OxRtase_C"/>
</dbReference>
<dbReference type="PANTHER" id="PTHR11552">
    <property type="entry name" value="GLUCOSE-METHANOL-CHOLINE GMC OXIDOREDUCTASE"/>
    <property type="match status" value="1"/>
</dbReference>
<evidence type="ECO:0000259" key="5">
    <source>
        <dbReference type="Pfam" id="PF00732"/>
    </source>
</evidence>
<comment type="caution">
    <text evidence="7">The sequence shown here is derived from an EMBL/GenBank/DDBJ whole genome shotgun (WGS) entry which is preliminary data.</text>
</comment>
<dbReference type="OrthoDB" id="9785276at2"/>
<evidence type="ECO:0000256" key="1">
    <source>
        <dbReference type="ARBA" id="ARBA00001974"/>
    </source>
</evidence>
<evidence type="ECO:0000256" key="4">
    <source>
        <dbReference type="ARBA" id="ARBA00022827"/>
    </source>
</evidence>
<organism evidence="7 8">
    <name type="scientific">Pararhodobacter marinus</name>
    <dbReference type="NCBI Taxonomy" id="2184063"/>
    <lineage>
        <taxon>Bacteria</taxon>
        <taxon>Pseudomonadati</taxon>
        <taxon>Pseudomonadota</taxon>
        <taxon>Alphaproteobacteria</taxon>
        <taxon>Rhodobacterales</taxon>
        <taxon>Paracoccaceae</taxon>
        <taxon>Pararhodobacter</taxon>
    </lineage>
</organism>
<dbReference type="Pfam" id="PF05199">
    <property type="entry name" value="GMC_oxred_C"/>
    <property type="match status" value="1"/>
</dbReference>
<reference evidence="7 8" key="1">
    <citation type="submission" date="2018-05" db="EMBL/GenBank/DDBJ databases">
        <title>Pararhodobacter marina sp. nov., isolated from deep-sea water of the Indian Ocean.</title>
        <authorList>
            <person name="Lai Q.Sr."/>
            <person name="Liu X."/>
            <person name="Shao Z."/>
        </authorList>
    </citation>
    <scope>NUCLEOTIDE SEQUENCE [LARGE SCALE GENOMIC DNA]</scope>
    <source>
        <strain evidence="7 8">CIC4N-9</strain>
    </source>
</reference>
<keyword evidence="4" id="KW-0274">FAD</keyword>
<dbReference type="PANTHER" id="PTHR11552:SF147">
    <property type="entry name" value="CHOLINE DEHYDROGENASE, MITOCHONDRIAL"/>
    <property type="match status" value="1"/>
</dbReference>
<evidence type="ECO:0000313" key="7">
    <source>
        <dbReference type="EMBL" id="PWE31861.1"/>
    </source>
</evidence>
<dbReference type="Pfam" id="PF00732">
    <property type="entry name" value="GMC_oxred_N"/>
    <property type="match status" value="1"/>
</dbReference>
<sequence length="527" mass="57265">MADWDYIIVGAGSAGSLLANRLSRKHRVLLLEAGGSDNYIWTHIPVGYLYCIDNPRADWRLRTAPEPGLNGRSLLYPRGKMLGGCSSINGMLYLRGQAADYDQWRQMGNAGWGWDDVLPLFKSHEDYAAGDPGDMHGTGGEWRVENQRLRWQVLDDWAQAAAETGIPRVEDFNTGDNEGVAYFKVNQRAGWRWNTAKAFLRPARRSGNLEIHTQAQATGLIIEEGRCTGVRYLRDGHPAEARAAAEVILSAGSVGSTQLLQLAGIGPAERLKELGIVPLQDCDAGENLQDHLQLRLCFKITGGKSLNTMANSLIGKAMIGAEYALFRRGPMSMAPSQLGAFARSSQDVERADLEYHVQPLSLDAFGQPPHRFPAITASVCQLRPDSRGSIRIHSADPREAPVIAPNYLSAESDKHVAANAIRLTRRIMQAPSMAKYKPEEFKPGPEAQSEDALIRAAGDIGTTIFHPVGTCRMGPDPRAVVGPDLRVNGVRGLRVADASIMPTITSGNTNSPTLMIAEKAAAMILGG</sequence>
<dbReference type="InterPro" id="IPR012132">
    <property type="entry name" value="GMC_OxRdtase"/>
</dbReference>
<feature type="domain" description="Glucose-methanol-choline oxidoreductase N-terminal" evidence="5">
    <location>
        <begin position="5"/>
        <end position="292"/>
    </location>
</feature>
<keyword evidence="8" id="KW-1185">Reference proteome</keyword>
<name>A0A2U2CJ30_9RHOB</name>
<accession>A0A2U2CJ30</accession>
<dbReference type="AlphaFoldDB" id="A0A2U2CJ30"/>
<dbReference type="SUPFAM" id="SSF51905">
    <property type="entry name" value="FAD/NAD(P)-binding domain"/>
    <property type="match status" value="1"/>
</dbReference>
<protein>
    <submittedName>
        <fullName evidence="7">Choline dehydrogenase</fullName>
    </submittedName>
</protein>
<dbReference type="RefSeq" id="WP_109531662.1">
    <property type="nucleotide sequence ID" value="NZ_QEYD01000001.1"/>
</dbReference>
<dbReference type="EMBL" id="QEYD01000001">
    <property type="protein sequence ID" value="PWE31861.1"/>
    <property type="molecule type" value="Genomic_DNA"/>
</dbReference>
<evidence type="ECO:0000259" key="6">
    <source>
        <dbReference type="Pfam" id="PF05199"/>
    </source>
</evidence>
<proteinExistence type="inferred from homology"/>